<comment type="caution">
    <text evidence="11">The sequence shown here is derived from an EMBL/GenBank/DDBJ whole genome shotgun (WGS) entry which is preliminary data.</text>
</comment>
<evidence type="ECO:0000313" key="12">
    <source>
        <dbReference type="Proteomes" id="UP000298416"/>
    </source>
</evidence>
<sequence length="373" mass="40988">MPTAAAETAEQIRHRKPRNPDTDPNPSRPKTTISSILLSSTPNSDAASKKMNFSSATFRGLGCAASPQVSVPAAIRTSANWEAKKLKKKRLKTKKTANDHLPIPGNPTAVNTPLQSSSSSLSLALSSSCVGAPDVWCGAGIGLSTDAASVDCVVSRRPARGKVDGNDRINAIAPRERPYNVRRMVTPEDNPFLDSDSSVGLARIRSDVTGSRHHHRHVRHGFREGLGESRVLQSLTTCLRLQTVMLQNSLLMAGRPDGLDRYRDLRLDTDNMSYEELLELGDRIGYVSTGLKDDEIARCLGTAKLTTSTELHFASEMERKCSICQEEYEAEDETGKLYCGHFYHIYCIKQWLRQKSSCPICKTLVASQTEEAK</sequence>
<keyword evidence="7" id="KW-0862">Zinc</keyword>
<dbReference type="EC" id="2.3.2.27" evidence="2"/>
<evidence type="ECO:0000256" key="7">
    <source>
        <dbReference type="ARBA" id="ARBA00022833"/>
    </source>
</evidence>
<feature type="region of interest" description="Disordered" evidence="9">
    <location>
        <begin position="1"/>
        <end position="33"/>
    </location>
</feature>
<feature type="domain" description="RING-type" evidence="10">
    <location>
        <begin position="321"/>
        <end position="362"/>
    </location>
</feature>
<keyword evidence="3" id="KW-0808">Transferase</keyword>
<reference evidence="11" key="1">
    <citation type="submission" date="2018-01" db="EMBL/GenBank/DDBJ databases">
        <authorList>
            <person name="Mao J.F."/>
        </authorList>
    </citation>
    <scope>NUCLEOTIDE SEQUENCE</scope>
    <source>
        <strain evidence="11">Huo1</strain>
        <tissue evidence="11">Leaf</tissue>
    </source>
</reference>
<evidence type="ECO:0000256" key="3">
    <source>
        <dbReference type="ARBA" id="ARBA00022679"/>
    </source>
</evidence>
<dbReference type="Pfam" id="PF13639">
    <property type="entry name" value="zf-RING_2"/>
    <property type="match status" value="1"/>
</dbReference>
<evidence type="ECO:0000256" key="9">
    <source>
        <dbReference type="SAM" id="MobiDB-lite"/>
    </source>
</evidence>
<dbReference type="Proteomes" id="UP000298416">
    <property type="component" value="Unassembled WGS sequence"/>
</dbReference>
<keyword evidence="6" id="KW-0833">Ubl conjugation pathway</keyword>
<dbReference type="InterPro" id="IPR001841">
    <property type="entry name" value="Znf_RING"/>
</dbReference>
<evidence type="ECO:0000313" key="11">
    <source>
        <dbReference type="EMBL" id="KAG6411138.1"/>
    </source>
</evidence>
<gene>
    <name evidence="11" type="ORF">SASPL_129212</name>
</gene>
<proteinExistence type="predicted"/>
<protein>
    <recommendedName>
        <fullName evidence="2">RING-type E3 ubiquitin transferase</fullName>
        <ecNumber evidence="2">2.3.2.27</ecNumber>
    </recommendedName>
</protein>
<organism evidence="11">
    <name type="scientific">Salvia splendens</name>
    <name type="common">Scarlet sage</name>
    <dbReference type="NCBI Taxonomy" id="180675"/>
    <lineage>
        <taxon>Eukaryota</taxon>
        <taxon>Viridiplantae</taxon>
        <taxon>Streptophyta</taxon>
        <taxon>Embryophyta</taxon>
        <taxon>Tracheophyta</taxon>
        <taxon>Spermatophyta</taxon>
        <taxon>Magnoliopsida</taxon>
        <taxon>eudicotyledons</taxon>
        <taxon>Gunneridae</taxon>
        <taxon>Pentapetalae</taxon>
        <taxon>asterids</taxon>
        <taxon>lamiids</taxon>
        <taxon>Lamiales</taxon>
        <taxon>Lamiaceae</taxon>
        <taxon>Nepetoideae</taxon>
        <taxon>Mentheae</taxon>
        <taxon>Salviinae</taxon>
        <taxon>Salvia</taxon>
        <taxon>Salvia subgen. Calosphace</taxon>
        <taxon>core Calosphace</taxon>
    </lineage>
</organism>
<dbReference type="GO" id="GO:0061630">
    <property type="term" value="F:ubiquitin protein ligase activity"/>
    <property type="evidence" value="ECO:0007669"/>
    <property type="project" value="UniProtKB-EC"/>
</dbReference>
<evidence type="ECO:0000256" key="8">
    <source>
        <dbReference type="PROSITE-ProRule" id="PRU00175"/>
    </source>
</evidence>
<evidence type="ECO:0000256" key="2">
    <source>
        <dbReference type="ARBA" id="ARBA00012483"/>
    </source>
</evidence>
<dbReference type="PANTHER" id="PTHR22937:SF122">
    <property type="entry name" value="RING-TYPE E3 UBIQUITIN TRANSFERASE"/>
    <property type="match status" value="1"/>
</dbReference>
<dbReference type="PANTHER" id="PTHR22937">
    <property type="entry name" value="E3 UBIQUITIN-PROTEIN LIGASE RNF165"/>
    <property type="match status" value="1"/>
</dbReference>
<dbReference type="Gene3D" id="3.30.40.10">
    <property type="entry name" value="Zinc/RING finger domain, C3HC4 (zinc finger)"/>
    <property type="match status" value="1"/>
</dbReference>
<evidence type="ECO:0000256" key="6">
    <source>
        <dbReference type="ARBA" id="ARBA00022786"/>
    </source>
</evidence>
<dbReference type="InterPro" id="IPR013083">
    <property type="entry name" value="Znf_RING/FYVE/PHD"/>
</dbReference>
<keyword evidence="12" id="KW-1185">Reference proteome</keyword>
<dbReference type="EMBL" id="PNBA02000010">
    <property type="protein sequence ID" value="KAG6411138.1"/>
    <property type="molecule type" value="Genomic_DNA"/>
</dbReference>
<evidence type="ECO:0000256" key="4">
    <source>
        <dbReference type="ARBA" id="ARBA00022723"/>
    </source>
</evidence>
<reference evidence="11" key="2">
    <citation type="submission" date="2020-08" db="EMBL/GenBank/DDBJ databases">
        <title>Plant Genome Project.</title>
        <authorList>
            <person name="Zhang R.-G."/>
        </authorList>
    </citation>
    <scope>NUCLEOTIDE SEQUENCE</scope>
    <source>
        <strain evidence="11">Huo1</strain>
        <tissue evidence="11">Leaf</tissue>
    </source>
</reference>
<dbReference type="PROSITE" id="PS50089">
    <property type="entry name" value="ZF_RING_2"/>
    <property type="match status" value="1"/>
</dbReference>
<evidence type="ECO:0000256" key="5">
    <source>
        <dbReference type="ARBA" id="ARBA00022771"/>
    </source>
</evidence>
<dbReference type="GO" id="GO:0008270">
    <property type="term" value="F:zinc ion binding"/>
    <property type="evidence" value="ECO:0007669"/>
    <property type="project" value="UniProtKB-KW"/>
</dbReference>
<evidence type="ECO:0000256" key="1">
    <source>
        <dbReference type="ARBA" id="ARBA00000900"/>
    </source>
</evidence>
<name>A0A8X8XFM5_SALSN</name>
<dbReference type="SMART" id="SM00184">
    <property type="entry name" value="RING"/>
    <property type="match status" value="1"/>
</dbReference>
<keyword evidence="5 8" id="KW-0863">Zinc-finger</keyword>
<comment type="catalytic activity">
    <reaction evidence="1">
        <text>S-ubiquitinyl-[E2 ubiquitin-conjugating enzyme]-L-cysteine + [acceptor protein]-L-lysine = [E2 ubiquitin-conjugating enzyme]-L-cysteine + N(6)-ubiquitinyl-[acceptor protein]-L-lysine.</text>
        <dbReference type="EC" id="2.3.2.27"/>
    </reaction>
</comment>
<accession>A0A8X8XFM5</accession>
<dbReference type="InterPro" id="IPR045191">
    <property type="entry name" value="MBR1/2-like"/>
</dbReference>
<feature type="region of interest" description="Disordered" evidence="9">
    <location>
        <begin position="87"/>
        <end position="114"/>
    </location>
</feature>
<evidence type="ECO:0000259" key="10">
    <source>
        <dbReference type="PROSITE" id="PS50089"/>
    </source>
</evidence>
<dbReference type="SUPFAM" id="SSF57850">
    <property type="entry name" value="RING/U-box"/>
    <property type="match status" value="1"/>
</dbReference>
<dbReference type="AlphaFoldDB" id="A0A8X8XFM5"/>
<keyword evidence="4" id="KW-0479">Metal-binding</keyword>